<evidence type="ECO:0000313" key="2">
    <source>
        <dbReference type="Proteomes" id="UP000816034"/>
    </source>
</evidence>
<dbReference type="Proteomes" id="UP000816034">
    <property type="component" value="Unassembled WGS sequence"/>
</dbReference>
<name>A0AA88H1I8_NAELO</name>
<dbReference type="RefSeq" id="XP_044553908.1">
    <property type="nucleotide sequence ID" value="XM_044689383.1"/>
</dbReference>
<dbReference type="InterPro" id="IPR013761">
    <property type="entry name" value="SAM/pointed_sf"/>
</dbReference>
<proteinExistence type="predicted"/>
<dbReference type="EMBL" id="PYSW02000006">
    <property type="protein sequence ID" value="KAG2392014.1"/>
    <property type="molecule type" value="Genomic_DNA"/>
</dbReference>
<dbReference type="SUPFAM" id="SSF47769">
    <property type="entry name" value="SAM/Pointed domain"/>
    <property type="match status" value="1"/>
</dbReference>
<dbReference type="GeneID" id="68105952"/>
<accession>A0AA88H1I8</accession>
<comment type="caution">
    <text evidence="1">The sequence shown here is derived from an EMBL/GenBank/DDBJ whole genome shotgun (WGS) entry which is preliminary data.</text>
</comment>
<dbReference type="Gene3D" id="1.10.150.50">
    <property type="entry name" value="Transcription Factor, Ets-1"/>
    <property type="match status" value="1"/>
</dbReference>
<gene>
    <name evidence="1" type="ORF">C9374_013499</name>
</gene>
<protein>
    <recommendedName>
        <fullName evidence="3">SAM domain-containing protein</fullName>
    </recommendedName>
</protein>
<sequence length="141" mass="15859">MGSSVVLQFLTNQKITDKQVHEILKTHLINGALLGPMTLDDLKRLGVPVGFTNSIVKKVSALKEFQAKCLDTNFHEMDDLAIDIMNESMKSEDSVVFPCPSWDENQFSVKQKQAFEFCMHKLDFISKASIHNNSKSKSTIP</sequence>
<evidence type="ECO:0008006" key="3">
    <source>
        <dbReference type="Google" id="ProtNLM"/>
    </source>
</evidence>
<evidence type="ECO:0000313" key="1">
    <source>
        <dbReference type="EMBL" id="KAG2392014.1"/>
    </source>
</evidence>
<dbReference type="AlphaFoldDB" id="A0AA88H1I8"/>
<organism evidence="1 2">
    <name type="scientific">Naegleria lovaniensis</name>
    <name type="common">Amoeba</name>
    <dbReference type="NCBI Taxonomy" id="51637"/>
    <lineage>
        <taxon>Eukaryota</taxon>
        <taxon>Discoba</taxon>
        <taxon>Heterolobosea</taxon>
        <taxon>Tetramitia</taxon>
        <taxon>Eutetramitia</taxon>
        <taxon>Vahlkampfiidae</taxon>
        <taxon>Naegleria</taxon>
    </lineage>
</organism>
<reference evidence="1 2" key="1">
    <citation type="journal article" date="2018" name="BMC Genomics">
        <title>The genome of Naegleria lovaniensis, the basis for a comparative approach to unravel pathogenicity factors of the human pathogenic amoeba N. fowleri.</title>
        <authorList>
            <person name="Liechti N."/>
            <person name="Schurch N."/>
            <person name="Bruggmann R."/>
            <person name="Wittwer M."/>
        </authorList>
    </citation>
    <scope>NUCLEOTIDE SEQUENCE [LARGE SCALE GENOMIC DNA]</scope>
    <source>
        <strain evidence="1 2">ATCC 30569</strain>
    </source>
</reference>
<keyword evidence="2" id="KW-1185">Reference proteome</keyword>